<evidence type="ECO:0000313" key="11">
    <source>
        <dbReference type="Proteomes" id="UP000009375"/>
    </source>
</evidence>
<keyword evidence="10" id="KW-0030">Aminoacyl-tRNA synthetase</keyword>
<evidence type="ECO:0000256" key="4">
    <source>
        <dbReference type="ARBA" id="ARBA00022840"/>
    </source>
</evidence>
<feature type="binding site" evidence="8">
    <location>
        <position position="106"/>
    </location>
    <ligand>
        <name>L-histidine</name>
        <dbReference type="ChEBI" id="CHEBI:57595"/>
    </ligand>
</feature>
<dbReference type="InterPro" id="IPR004516">
    <property type="entry name" value="HisRS/HisZ"/>
</dbReference>
<comment type="similarity">
    <text evidence="1">Belongs to the class-II aminoacyl-tRNA synthetase family.</text>
</comment>
<dbReference type="PROSITE" id="PS50862">
    <property type="entry name" value="AA_TRNA_LIGASE_II"/>
    <property type="match status" value="1"/>
</dbReference>
<keyword evidence="4" id="KW-0067">ATP-binding</keyword>
<evidence type="ECO:0000313" key="10">
    <source>
        <dbReference type="EMBL" id="EEZ93280.1"/>
    </source>
</evidence>
<gene>
    <name evidence="10" type="ORF">BJBARM4_0034</name>
</gene>
<feature type="binding site" evidence="8">
    <location>
        <position position="124"/>
    </location>
    <ligand>
        <name>L-histidine</name>
        <dbReference type="ChEBI" id="CHEBI:57595"/>
    </ligand>
</feature>
<dbReference type="InterPro" id="IPR004154">
    <property type="entry name" value="Anticodon-bd"/>
</dbReference>
<keyword evidence="5" id="KW-0648">Protein biosynthesis</keyword>
<evidence type="ECO:0000256" key="2">
    <source>
        <dbReference type="ARBA" id="ARBA00012815"/>
    </source>
</evidence>
<dbReference type="InterPro" id="IPR015807">
    <property type="entry name" value="His-tRNA-ligase"/>
</dbReference>
<dbReference type="EMBL" id="GG730039">
    <property type="protein sequence ID" value="EEZ93280.1"/>
    <property type="molecule type" value="Genomic_DNA"/>
</dbReference>
<feature type="binding site" evidence="8">
    <location>
        <begin position="257"/>
        <end position="258"/>
    </location>
    <ligand>
        <name>L-histidine</name>
        <dbReference type="ChEBI" id="CHEBI:57595"/>
    </ligand>
</feature>
<evidence type="ECO:0000256" key="6">
    <source>
        <dbReference type="ARBA" id="ARBA00047639"/>
    </source>
</evidence>
<feature type="binding site" evidence="8">
    <location>
        <begin position="77"/>
        <end position="79"/>
    </location>
    <ligand>
        <name>L-histidine</name>
        <dbReference type="ChEBI" id="CHEBI:57595"/>
    </ligand>
</feature>
<sequence>MIDRVKGVRDFIGITAVLRQQALESIRKSYELFGFEPIETPSFEYLSLFTNKSGPEIESQLYSFEDKKGEKLALRPEHTISKLRVVSGNKSLVFPLRAYSIGNVWRYEDTKKGRWREFIQADIDIFGSADIKYDSEIIACIDFAIKRLGIENYKINVSNRKILTSLMESLKVEVEKIVQVLREIDKVHKVGLDEVIKRISELIGETKAEKVRDYLNGKEIPGIEGIKDVEYLISDLKKNYGIEGVYFDRSLVRGQDYYDGSIFEFEFTEGELKGVVLAGGGRYDKISMKFDSDFPISGGAIGFDVIMEVLVSNYKNKFYKTLCVLSVDDLETSRKIAASLRKEGLVTDIILEDTPLSKGLNYCNSKKIKYAIIVGKRDLKDNLVTVRDLESKREMKFKLDSLVEEIKNLI</sequence>
<dbReference type="PANTHER" id="PTHR11476">
    <property type="entry name" value="HISTIDYL-TRNA SYNTHETASE"/>
    <property type="match status" value="1"/>
</dbReference>
<evidence type="ECO:0000256" key="5">
    <source>
        <dbReference type="ARBA" id="ARBA00022917"/>
    </source>
</evidence>
<evidence type="ECO:0000259" key="9">
    <source>
        <dbReference type="PROSITE" id="PS50862"/>
    </source>
</evidence>
<organism evidence="10 11">
    <name type="scientific">Candidatus Parvarchaeum acidiphilum ARMAN-4</name>
    <dbReference type="NCBI Taxonomy" id="662760"/>
    <lineage>
        <taxon>Archaea</taxon>
        <taxon>Candidatus Parvarchaeota</taxon>
        <taxon>Candidatus Parvarchaeum</taxon>
    </lineage>
</organism>
<comment type="catalytic activity">
    <reaction evidence="6">
        <text>tRNA(His) + L-histidine + ATP = L-histidyl-tRNA(His) + AMP + diphosphate + H(+)</text>
        <dbReference type="Rhea" id="RHEA:17313"/>
        <dbReference type="Rhea" id="RHEA-COMP:9665"/>
        <dbReference type="Rhea" id="RHEA-COMP:9689"/>
        <dbReference type="ChEBI" id="CHEBI:15378"/>
        <dbReference type="ChEBI" id="CHEBI:30616"/>
        <dbReference type="ChEBI" id="CHEBI:33019"/>
        <dbReference type="ChEBI" id="CHEBI:57595"/>
        <dbReference type="ChEBI" id="CHEBI:78442"/>
        <dbReference type="ChEBI" id="CHEBI:78527"/>
        <dbReference type="ChEBI" id="CHEBI:456215"/>
        <dbReference type="EC" id="6.1.1.21"/>
    </reaction>
</comment>
<dbReference type="CDD" id="cd00773">
    <property type="entry name" value="HisRS-like_core"/>
    <property type="match status" value="1"/>
</dbReference>
<feature type="binding site" evidence="8">
    <location>
        <position position="120"/>
    </location>
    <ligand>
        <name>L-histidine</name>
        <dbReference type="ChEBI" id="CHEBI:57595"/>
    </ligand>
</feature>
<dbReference type="AlphaFoldDB" id="D2EEA1"/>
<dbReference type="InterPro" id="IPR006195">
    <property type="entry name" value="aa-tRNA-synth_II"/>
</dbReference>
<protein>
    <recommendedName>
        <fullName evidence="2 7">Histidine--tRNA ligase</fullName>
        <ecNumber evidence="2 7">6.1.1.21</ecNumber>
    </recommendedName>
</protein>
<dbReference type="InterPro" id="IPR036621">
    <property type="entry name" value="Anticodon-bd_dom_sf"/>
</dbReference>
<dbReference type="SUPFAM" id="SSF55681">
    <property type="entry name" value="Class II aaRS and biotin synthetases"/>
    <property type="match status" value="1"/>
</dbReference>
<dbReference type="EC" id="6.1.1.21" evidence="2 7"/>
<reference evidence="10 11" key="1">
    <citation type="journal article" date="2010" name="Proc. Natl. Acad. Sci. U.S.A.">
        <title>Enigmatic, ultrasmall, uncultivated Archaea.</title>
        <authorList>
            <person name="Baker B.J."/>
            <person name="Comolli L.R."/>
            <person name="Dick G.J."/>
            <person name="Hauser L.J."/>
            <person name="Hyatt D."/>
            <person name="Dill B.D."/>
            <person name="Land M.L."/>
            <person name="Verberkmoes N.C."/>
            <person name="Hettich R.L."/>
            <person name="Banfield J.F."/>
        </authorList>
    </citation>
    <scope>NUCLEOTIDE SEQUENCE [LARGE SCALE GENOMIC DNA]</scope>
</reference>
<accession>D2EEA1</accession>
<evidence type="ECO:0000256" key="8">
    <source>
        <dbReference type="PIRSR" id="PIRSR001549-1"/>
    </source>
</evidence>
<feature type="binding site" evidence="8">
    <location>
        <position position="253"/>
    </location>
    <ligand>
        <name>L-histidine</name>
        <dbReference type="ChEBI" id="CHEBI:57595"/>
    </ligand>
</feature>
<name>D2EEA1_PARA4</name>
<evidence type="ECO:0000256" key="7">
    <source>
        <dbReference type="NCBIfam" id="TIGR00442"/>
    </source>
</evidence>
<evidence type="ECO:0000256" key="1">
    <source>
        <dbReference type="ARBA" id="ARBA00008226"/>
    </source>
</evidence>
<keyword evidence="10" id="KW-0436">Ligase</keyword>
<proteinExistence type="inferred from homology"/>
<dbReference type="GO" id="GO:0003723">
    <property type="term" value="F:RNA binding"/>
    <property type="evidence" value="ECO:0007669"/>
    <property type="project" value="TreeGrafter"/>
</dbReference>
<dbReference type="GO" id="GO:0006427">
    <property type="term" value="P:histidyl-tRNA aminoacylation"/>
    <property type="evidence" value="ECO:0007669"/>
    <property type="project" value="UniProtKB-UniRule"/>
</dbReference>
<dbReference type="InterPro" id="IPR041715">
    <property type="entry name" value="HisRS-like_core"/>
</dbReference>
<dbReference type="Gene3D" id="3.30.930.10">
    <property type="entry name" value="Bira Bifunctional Protein, Domain 2"/>
    <property type="match status" value="1"/>
</dbReference>
<dbReference type="Proteomes" id="UP000009375">
    <property type="component" value="Unassembled WGS sequence"/>
</dbReference>
<dbReference type="PIRSF" id="PIRSF001549">
    <property type="entry name" value="His-tRNA_synth"/>
    <property type="match status" value="1"/>
</dbReference>
<dbReference type="Pfam" id="PF03129">
    <property type="entry name" value="HGTP_anticodon"/>
    <property type="match status" value="1"/>
</dbReference>
<dbReference type="Pfam" id="PF13393">
    <property type="entry name" value="tRNA-synt_His"/>
    <property type="match status" value="1"/>
</dbReference>
<dbReference type="GO" id="GO:0005829">
    <property type="term" value="C:cytosol"/>
    <property type="evidence" value="ECO:0007669"/>
    <property type="project" value="TreeGrafter"/>
</dbReference>
<dbReference type="Gene3D" id="3.40.50.800">
    <property type="entry name" value="Anticodon-binding domain"/>
    <property type="match status" value="1"/>
</dbReference>
<dbReference type="PANTHER" id="PTHR11476:SF7">
    <property type="entry name" value="HISTIDINE--TRNA LIGASE"/>
    <property type="match status" value="1"/>
</dbReference>
<dbReference type="SUPFAM" id="SSF52954">
    <property type="entry name" value="Class II aaRS ABD-related"/>
    <property type="match status" value="1"/>
</dbReference>
<dbReference type="InterPro" id="IPR045864">
    <property type="entry name" value="aa-tRNA-synth_II/BPL/LPL"/>
</dbReference>
<dbReference type="NCBIfam" id="TIGR00442">
    <property type="entry name" value="hisS"/>
    <property type="match status" value="1"/>
</dbReference>
<feature type="domain" description="Aminoacyl-transfer RNA synthetases class-II family profile" evidence="9">
    <location>
        <begin position="18"/>
        <end position="313"/>
    </location>
</feature>
<keyword evidence="3" id="KW-0547">Nucleotide-binding</keyword>
<evidence type="ECO:0000256" key="3">
    <source>
        <dbReference type="ARBA" id="ARBA00022741"/>
    </source>
</evidence>
<dbReference type="GO" id="GO:0005524">
    <property type="term" value="F:ATP binding"/>
    <property type="evidence" value="ECO:0007669"/>
    <property type="project" value="UniProtKB-KW"/>
</dbReference>
<dbReference type="GO" id="GO:0004821">
    <property type="term" value="F:histidine-tRNA ligase activity"/>
    <property type="evidence" value="ECO:0007669"/>
    <property type="project" value="UniProtKB-UniRule"/>
</dbReference>